<name>A0A7J6XC34_THATH</name>
<gene>
    <name evidence="2" type="ORF">FRX31_003363</name>
</gene>
<sequence>MKATKQHQQRLHLANCKLSFTNEFGTFHVGPGFSIGTLAGDILKACNGPDVSRQCADEIGNQGGPPKTFVASIVGAAIVAVASLAILLICFDPGGEQTTTVFQL</sequence>
<keyword evidence="1" id="KW-1133">Transmembrane helix</keyword>
<proteinExistence type="predicted"/>
<keyword evidence="1" id="KW-0812">Transmembrane</keyword>
<keyword evidence="1" id="KW-0472">Membrane</keyword>
<dbReference type="EMBL" id="JABWDY010001917">
    <property type="protein sequence ID" value="KAF5207053.1"/>
    <property type="molecule type" value="Genomic_DNA"/>
</dbReference>
<dbReference type="Proteomes" id="UP000554482">
    <property type="component" value="Unassembled WGS sequence"/>
</dbReference>
<comment type="caution">
    <text evidence="2">The sequence shown here is derived from an EMBL/GenBank/DDBJ whole genome shotgun (WGS) entry which is preliminary data.</text>
</comment>
<feature type="transmembrane region" description="Helical" evidence="1">
    <location>
        <begin position="69"/>
        <end position="89"/>
    </location>
</feature>
<organism evidence="2 3">
    <name type="scientific">Thalictrum thalictroides</name>
    <name type="common">Rue-anemone</name>
    <name type="synonym">Anemone thalictroides</name>
    <dbReference type="NCBI Taxonomy" id="46969"/>
    <lineage>
        <taxon>Eukaryota</taxon>
        <taxon>Viridiplantae</taxon>
        <taxon>Streptophyta</taxon>
        <taxon>Embryophyta</taxon>
        <taxon>Tracheophyta</taxon>
        <taxon>Spermatophyta</taxon>
        <taxon>Magnoliopsida</taxon>
        <taxon>Ranunculales</taxon>
        <taxon>Ranunculaceae</taxon>
        <taxon>Thalictroideae</taxon>
        <taxon>Thalictrum</taxon>
    </lineage>
</organism>
<evidence type="ECO:0000256" key="1">
    <source>
        <dbReference type="SAM" id="Phobius"/>
    </source>
</evidence>
<dbReference type="AlphaFoldDB" id="A0A7J6XC34"/>
<evidence type="ECO:0000313" key="3">
    <source>
        <dbReference type="Proteomes" id="UP000554482"/>
    </source>
</evidence>
<reference evidence="2 3" key="1">
    <citation type="submission" date="2020-06" db="EMBL/GenBank/DDBJ databases">
        <title>Transcriptomic and genomic resources for Thalictrum thalictroides and T. hernandezii: Facilitating candidate gene discovery in an emerging model plant lineage.</title>
        <authorList>
            <person name="Arias T."/>
            <person name="Riano-Pachon D.M."/>
            <person name="Di Stilio V.S."/>
        </authorList>
    </citation>
    <scope>NUCLEOTIDE SEQUENCE [LARGE SCALE GENOMIC DNA]</scope>
    <source>
        <strain evidence="3">cv. WT478/WT964</strain>
        <tissue evidence="2">Leaves</tissue>
    </source>
</reference>
<evidence type="ECO:0000313" key="2">
    <source>
        <dbReference type="EMBL" id="KAF5207053.1"/>
    </source>
</evidence>
<accession>A0A7J6XC34</accession>
<keyword evidence="3" id="KW-1185">Reference proteome</keyword>
<protein>
    <submittedName>
        <fullName evidence="2">Uncharacterized protein</fullName>
    </submittedName>
</protein>